<organism evidence="8 9">
    <name type="scientific">Chlorobium limicola (strain DSM 245 / NBRC 103803 / 6330)</name>
    <dbReference type="NCBI Taxonomy" id="290315"/>
    <lineage>
        <taxon>Bacteria</taxon>
        <taxon>Pseudomonadati</taxon>
        <taxon>Chlorobiota</taxon>
        <taxon>Chlorobiia</taxon>
        <taxon>Chlorobiales</taxon>
        <taxon>Chlorobiaceae</taxon>
        <taxon>Chlorobium/Pelodictyon group</taxon>
        <taxon>Chlorobium</taxon>
    </lineage>
</organism>
<evidence type="ECO:0000256" key="4">
    <source>
        <dbReference type="ARBA" id="ARBA00022723"/>
    </source>
</evidence>
<evidence type="ECO:0000256" key="6">
    <source>
        <dbReference type="ARBA" id="ARBA00023014"/>
    </source>
</evidence>
<accession>B3EC52</accession>
<evidence type="ECO:0000256" key="1">
    <source>
        <dbReference type="ARBA" id="ARBA00001966"/>
    </source>
</evidence>
<dbReference type="SFLD" id="SFLDS00029">
    <property type="entry name" value="Radical_SAM"/>
    <property type="match status" value="1"/>
</dbReference>
<keyword evidence="6" id="KW-0411">Iron-sulfur</keyword>
<dbReference type="KEGG" id="cli:Clim_1058"/>
<dbReference type="STRING" id="290315.Clim_1058"/>
<evidence type="ECO:0000313" key="9">
    <source>
        <dbReference type="Proteomes" id="UP000008841"/>
    </source>
</evidence>
<dbReference type="GO" id="GO:0046872">
    <property type="term" value="F:metal ion binding"/>
    <property type="evidence" value="ECO:0007669"/>
    <property type="project" value="UniProtKB-KW"/>
</dbReference>
<dbReference type="HOGENOM" id="CLU_078147_2_1_10"/>
<dbReference type="InterPro" id="IPR007197">
    <property type="entry name" value="rSAM"/>
</dbReference>
<keyword evidence="4" id="KW-0479">Metal-binding</keyword>
<dbReference type="GO" id="GO:0051539">
    <property type="term" value="F:4 iron, 4 sulfur cluster binding"/>
    <property type="evidence" value="ECO:0007669"/>
    <property type="project" value="UniProtKB-KW"/>
</dbReference>
<dbReference type="PANTHER" id="PTHR30352">
    <property type="entry name" value="PYRUVATE FORMATE-LYASE-ACTIVATING ENZYME"/>
    <property type="match status" value="1"/>
</dbReference>
<protein>
    <submittedName>
        <fullName evidence="8">Anaerobic ribonucleoside-triphosphate reductase activating protein</fullName>
    </submittedName>
</protein>
<evidence type="ECO:0000256" key="2">
    <source>
        <dbReference type="ARBA" id="ARBA00022485"/>
    </source>
</evidence>
<dbReference type="EMBL" id="CP001097">
    <property type="protein sequence ID" value="ACD90127.1"/>
    <property type="molecule type" value="Genomic_DNA"/>
</dbReference>
<dbReference type="SFLD" id="SFLDG01094">
    <property type="entry name" value="Uncharacterised_Radical_SAM_Su"/>
    <property type="match status" value="1"/>
</dbReference>
<dbReference type="CDD" id="cd01335">
    <property type="entry name" value="Radical_SAM"/>
    <property type="match status" value="1"/>
</dbReference>
<dbReference type="InterPro" id="IPR012840">
    <property type="entry name" value="NrdG2"/>
</dbReference>
<sequence length="244" mass="27113">MPSYPFNGEEVRRELPVGGYIPQSFIDYPGCIAAVIFTVGCNFRCSYCHNPELVEPERTVVNRRIPFHEVVRLVGRNRSCLDGVVVTGGEPAMHASLPESLRTFRKLGLRVKLDTNGSYPEMLDLLLQERLVDCVALDIKAPLRPSRYEEVVGIPCSEAMMKRIERSCSLLLNSGIDLVFRSTLLKGIHASEDVEEMAAAAGNRLVLQRFRPERTLRPLAAGAFSDRELQALASRFSCVICSSG</sequence>
<dbReference type="InterPro" id="IPR058240">
    <property type="entry name" value="rSAM_sf"/>
</dbReference>
<reference evidence="8 9" key="1">
    <citation type="submission" date="2008-05" db="EMBL/GenBank/DDBJ databases">
        <title>Complete sequence of Chlorobium limicola DSM 245.</title>
        <authorList>
            <consortium name="US DOE Joint Genome Institute"/>
            <person name="Lucas S."/>
            <person name="Copeland A."/>
            <person name="Lapidus A."/>
            <person name="Glavina del Rio T."/>
            <person name="Dalin E."/>
            <person name="Tice H."/>
            <person name="Bruce D."/>
            <person name="Goodwin L."/>
            <person name="Pitluck S."/>
            <person name="Schmutz J."/>
            <person name="Larimer F."/>
            <person name="Land M."/>
            <person name="Hauser L."/>
            <person name="Kyrpides N."/>
            <person name="Ovchinnikova G."/>
            <person name="Zhao F."/>
            <person name="Li T."/>
            <person name="Liu Z."/>
            <person name="Overmann J."/>
            <person name="Bryant D.A."/>
            <person name="Richardson P."/>
        </authorList>
    </citation>
    <scope>NUCLEOTIDE SEQUENCE [LARGE SCALE GENOMIC DNA]</scope>
    <source>
        <strain evidence="9">DSM 245 / NBRC 103803 / 6330</strain>
    </source>
</reference>
<proteinExistence type="predicted"/>
<evidence type="ECO:0000259" key="7">
    <source>
        <dbReference type="PROSITE" id="PS51918"/>
    </source>
</evidence>
<evidence type="ECO:0000256" key="5">
    <source>
        <dbReference type="ARBA" id="ARBA00023004"/>
    </source>
</evidence>
<evidence type="ECO:0000256" key="3">
    <source>
        <dbReference type="ARBA" id="ARBA00022691"/>
    </source>
</evidence>
<dbReference type="NCBIfam" id="TIGR02495">
    <property type="entry name" value="NrdG2"/>
    <property type="match status" value="1"/>
</dbReference>
<dbReference type="Gene3D" id="3.20.20.70">
    <property type="entry name" value="Aldolase class I"/>
    <property type="match status" value="1"/>
</dbReference>
<dbReference type="Proteomes" id="UP000008841">
    <property type="component" value="Chromosome"/>
</dbReference>
<dbReference type="RefSeq" id="WP_012466004.1">
    <property type="nucleotide sequence ID" value="NC_010803.1"/>
</dbReference>
<comment type="cofactor">
    <cofactor evidence="1">
        <name>[4Fe-4S] cluster</name>
        <dbReference type="ChEBI" id="CHEBI:49883"/>
    </cofactor>
</comment>
<dbReference type="GO" id="GO:0003824">
    <property type="term" value="F:catalytic activity"/>
    <property type="evidence" value="ECO:0007669"/>
    <property type="project" value="InterPro"/>
</dbReference>
<dbReference type="InterPro" id="IPR034457">
    <property type="entry name" value="Organic_radical-activating"/>
</dbReference>
<keyword evidence="2" id="KW-0004">4Fe-4S</keyword>
<evidence type="ECO:0000313" key="8">
    <source>
        <dbReference type="EMBL" id="ACD90127.1"/>
    </source>
</evidence>
<feature type="domain" description="Radical SAM core" evidence="7">
    <location>
        <begin position="27"/>
        <end position="239"/>
    </location>
</feature>
<dbReference type="Pfam" id="PF04055">
    <property type="entry name" value="Radical_SAM"/>
    <property type="match status" value="1"/>
</dbReference>
<keyword evidence="3" id="KW-0949">S-adenosyl-L-methionine</keyword>
<gene>
    <name evidence="8" type="ordered locus">Clim_1058</name>
</gene>
<dbReference type="AlphaFoldDB" id="B3EC52"/>
<dbReference type="SUPFAM" id="SSF102114">
    <property type="entry name" value="Radical SAM enzymes"/>
    <property type="match status" value="1"/>
</dbReference>
<dbReference type="eggNOG" id="COG1180">
    <property type="taxonomic scope" value="Bacteria"/>
</dbReference>
<dbReference type="InterPro" id="IPR013785">
    <property type="entry name" value="Aldolase_TIM"/>
</dbReference>
<name>B3EC52_CHLL2</name>
<dbReference type="PROSITE" id="PS51918">
    <property type="entry name" value="RADICAL_SAM"/>
    <property type="match status" value="1"/>
</dbReference>
<dbReference type="PANTHER" id="PTHR30352:SF5">
    <property type="entry name" value="PYRUVATE FORMATE-LYASE 1-ACTIVATING ENZYME"/>
    <property type="match status" value="1"/>
</dbReference>
<dbReference type="OrthoDB" id="9782387at2"/>
<keyword evidence="5" id="KW-0408">Iron</keyword>